<dbReference type="AlphaFoldDB" id="A0A0X3BK07"/>
<organism evidence="1 2">
    <name type="scientific">Methanoculleus bourgensis</name>
    <dbReference type="NCBI Taxonomy" id="83986"/>
    <lineage>
        <taxon>Archaea</taxon>
        <taxon>Methanobacteriati</taxon>
        <taxon>Methanobacteriota</taxon>
        <taxon>Stenosarchaea group</taxon>
        <taxon>Methanomicrobia</taxon>
        <taxon>Methanomicrobiales</taxon>
        <taxon>Methanomicrobiaceae</taxon>
        <taxon>Methanoculleus</taxon>
    </lineage>
</organism>
<sequence>MCTDMAKKARAKQAEPMKLFYIFYNQERWDNWLTTLEGADFEPAEGEEVSEGEQMLYSFTEDITLSVLKIIRLYQNDRLTKEEATAKLDDVELIVMTGLPAGELEDIIGSLQLSLLVLFTACRKYLEGGFDKDIKTLVKKGRALDEEELEEALEVAANIGAAVIDGATCCAKYIKDDMENPGLFDEWLIEIETMSNAMKSLAKFDEVPGETS</sequence>
<name>A0A0X3BK07_9EURY</name>
<dbReference type="OrthoDB" id="145435at2157"/>
<dbReference type="InterPro" id="IPR014518">
    <property type="entry name" value="UCP022079"/>
</dbReference>
<evidence type="ECO:0000313" key="2">
    <source>
        <dbReference type="Proteomes" id="UP000069850"/>
    </source>
</evidence>
<accession>A0A0X3BK07</accession>
<gene>
    <name evidence="1" type="ORF">MMAB1_1089</name>
</gene>
<dbReference type="Pfam" id="PF09920">
    <property type="entry name" value="DUF2150"/>
    <property type="match status" value="1"/>
</dbReference>
<proteinExistence type="predicted"/>
<dbReference type="EMBL" id="LT158599">
    <property type="protein sequence ID" value="CVK32303.1"/>
    <property type="molecule type" value="Genomic_DNA"/>
</dbReference>
<evidence type="ECO:0000313" key="1">
    <source>
        <dbReference type="EMBL" id="CVK32303.1"/>
    </source>
</evidence>
<protein>
    <recommendedName>
        <fullName evidence="3">DUF2150 family protein</fullName>
    </recommendedName>
</protein>
<dbReference type="KEGG" id="mema:MMAB1_1089"/>
<evidence type="ECO:0008006" key="3">
    <source>
        <dbReference type="Google" id="ProtNLM"/>
    </source>
</evidence>
<reference evidence="1 2" key="1">
    <citation type="submission" date="2016-01" db="EMBL/GenBank/DDBJ databases">
        <authorList>
            <person name="Manzoor S."/>
        </authorList>
    </citation>
    <scope>NUCLEOTIDE SEQUENCE [LARGE SCALE GENOMIC DNA]</scope>
    <source>
        <strain evidence="1">Methanoculleus sp MAB1</strain>
    </source>
</reference>
<dbReference type="Proteomes" id="UP000069850">
    <property type="component" value="Chromosome 1"/>
</dbReference>